<dbReference type="Proteomes" id="UP000520767">
    <property type="component" value="Unassembled WGS sequence"/>
</dbReference>
<dbReference type="Pfam" id="PF13649">
    <property type="entry name" value="Methyltransf_25"/>
    <property type="match status" value="1"/>
</dbReference>
<dbReference type="PANTHER" id="PTHR43404:SF1">
    <property type="entry name" value="MNN4P"/>
    <property type="match status" value="1"/>
</dbReference>
<organism evidence="3 4">
    <name type="scientific">Actinophytocola algeriensis</name>
    <dbReference type="NCBI Taxonomy" id="1768010"/>
    <lineage>
        <taxon>Bacteria</taxon>
        <taxon>Bacillati</taxon>
        <taxon>Actinomycetota</taxon>
        <taxon>Actinomycetes</taxon>
        <taxon>Pseudonocardiales</taxon>
        <taxon>Pseudonocardiaceae</taxon>
    </lineage>
</organism>
<dbReference type="EMBL" id="JACHJQ010000003">
    <property type="protein sequence ID" value="MBB4906341.1"/>
    <property type="molecule type" value="Genomic_DNA"/>
</dbReference>
<dbReference type="Gene3D" id="3.40.50.150">
    <property type="entry name" value="Vaccinia Virus protein VP39"/>
    <property type="match status" value="1"/>
</dbReference>
<dbReference type="SUPFAM" id="SSF53335">
    <property type="entry name" value="S-adenosyl-L-methionine-dependent methyltransferases"/>
    <property type="match status" value="1"/>
</dbReference>
<dbReference type="GO" id="GO:0009100">
    <property type="term" value="P:glycoprotein metabolic process"/>
    <property type="evidence" value="ECO:0007669"/>
    <property type="project" value="UniProtKB-ARBA"/>
</dbReference>
<dbReference type="GO" id="GO:0032259">
    <property type="term" value="P:methylation"/>
    <property type="evidence" value="ECO:0007669"/>
    <property type="project" value="UniProtKB-KW"/>
</dbReference>
<dbReference type="GO" id="GO:0008168">
    <property type="term" value="F:methyltransferase activity"/>
    <property type="evidence" value="ECO:0007669"/>
    <property type="project" value="UniProtKB-KW"/>
</dbReference>
<protein>
    <submittedName>
        <fullName evidence="3">SAM-dependent methyltransferase</fullName>
    </submittedName>
</protein>
<keyword evidence="3" id="KW-0808">Transferase</keyword>
<dbReference type="AlphaFoldDB" id="A0A7W7Q3Y3"/>
<proteinExistence type="predicted"/>
<dbReference type="CDD" id="cd02440">
    <property type="entry name" value="AdoMet_MTases"/>
    <property type="match status" value="1"/>
</dbReference>
<keyword evidence="4" id="KW-1185">Reference proteome</keyword>
<name>A0A7W7Q3Y3_9PSEU</name>
<dbReference type="InterPro" id="IPR029063">
    <property type="entry name" value="SAM-dependent_MTases_sf"/>
</dbReference>
<evidence type="ECO:0000259" key="2">
    <source>
        <dbReference type="Pfam" id="PF13649"/>
    </source>
</evidence>
<dbReference type="RefSeq" id="WP_184810567.1">
    <property type="nucleotide sequence ID" value="NZ_JACHJQ010000003.1"/>
</dbReference>
<gene>
    <name evidence="3" type="ORF">FHR82_002561</name>
</gene>
<dbReference type="InterPro" id="IPR052942">
    <property type="entry name" value="LPS_cholinephosphotransferase"/>
</dbReference>
<accession>A0A7W7Q3Y3</accession>
<dbReference type="PANTHER" id="PTHR43404">
    <property type="entry name" value="LIPOPOLYSACCHARIDE CHOLINEPHOSPHOTRANSFERASE LICD"/>
    <property type="match status" value="1"/>
</dbReference>
<dbReference type="InterPro" id="IPR041698">
    <property type="entry name" value="Methyltransf_25"/>
</dbReference>
<feature type="domain" description="Methyltransferase" evidence="2">
    <location>
        <begin position="349"/>
        <end position="405"/>
    </location>
</feature>
<dbReference type="Pfam" id="PF04991">
    <property type="entry name" value="LicD"/>
    <property type="match status" value="1"/>
</dbReference>
<keyword evidence="3" id="KW-0489">Methyltransferase</keyword>
<evidence type="ECO:0000259" key="1">
    <source>
        <dbReference type="Pfam" id="PF04991"/>
    </source>
</evidence>
<comment type="caution">
    <text evidence="3">The sequence shown here is derived from an EMBL/GenBank/DDBJ whole genome shotgun (WGS) entry which is preliminary data.</text>
</comment>
<dbReference type="InterPro" id="IPR007074">
    <property type="entry name" value="LicD/FKTN/FKRP_NTP_transf"/>
</dbReference>
<evidence type="ECO:0000313" key="4">
    <source>
        <dbReference type="Proteomes" id="UP000520767"/>
    </source>
</evidence>
<reference evidence="3 4" key="1">
    <citation type="submission" date="2020-08" db="EMBL/GenBank/DDBJ databases">
        <title>Genomic Encyclopedia of Type Strains, Phase III (KMG-III): the genomes of soil and plant-associated and newly described type strains.</title>
        <authorList>
            <person name="Whitman W."/>
        </authorList>
    </citation>
    <scope>NUCLEOTIDE SEQUENCE [LARGE SCALE GENOMIC DNA]</scope>
    <source>
        <strain evidence="3 4">CECT 8960</strain>
    </source>
</reference>
<sequence length="522" mass="58608">MSGTHSRQDVTAVDQDGVRVAADQKSVVDVLFDDQWTWSFNAERDTRLENGHRLARWPVNLRPFLRGTGAVTVRERFGEKVLFSGDVVFDGADQRVSIVDGRGRPLIVDKAGDMQCGFSERGEATREALLDAIEDVLARLRDEGGVDAFLAFGALLGAVRDGHFIPHDSDADVAYLSKHTSPVDVARESFALERVMIRAGYWTWRFSAGDFKVIVPDPEGGRAIDVFAGFVVDGTFYLMPEVHAEDFDRGVILPLGEVELEGRRVPAPADPEALLAITYGPHWRIPDPSFKFETPHWVRRRLDGWTRGNTLNRNHWWPFYFGRAGSTVSEQPSPFAEWVHEREAAEQAIVDIGSGTGRDSLWFARQGRDVLGFDYIPAATERAGKAAVADGLPARFQTFNLYDLRQVLAAGGELAHRPSSPTLYARFLVHALEDAGRHALWRIASMCLRRGGRFYLEFRTDENASAEKVYGEHFRKYLPGDQVVEEIESWGGAIEHREEGYGYAVYKDEDPHVCRLVATWKR</sequence>
<feature type="domain" description="LicD/FKTN/FKRP nucleotidyltransferase" evidence="1">
    <location>
        <begin position="145"/>
        <end position="179"/>
    </location>
</feature>
<evidence type="ECO:0000313" key="3">
    <source>
        <dbReference type="EMBL" id="MBB4906341.1"/>
    </source>
</evidence>